<reference evidence="4 5" key="1">
    <citation type="submission" date="2015-06" db="EMBL/GenBank/DDBJ databases">
        <title>Comparative genomics of Burkholderia leaf nodule symbionts.</title>
        <authorList>
            <person name="Carlier A."/>
            <person name="Eberl L."/>
            <person name="Pinto-Carbo M."/>
        </authorList>
    </citation>
    <scope>NUCLEOTIDE SEQUENCE [LARGE SCALE GENOMIC DNA]</scope>
    <source>
        <strain evidence="4 5">UZHbot3</strain>
    </source>
</reference>
<gene>
    <name evidence="4" type="ORF">BPMI_01580c</name>
</gene>
<feature type="domain" description="Hydantoinase A/oxoprolinase" evidence="2">
    <location>
        <begin position="204"/>
        <end position="306"/>
    </location>
</feature>
<evidence type="ECO:0000256" key="1">
    <source>
        <dbReference type="SAM" id="MobiDB-lite"/>
    </source>
</evidence>
<dbReference type="InterPro" id="IPR045079">
    <property type="entry name" value="Oxoprolinase-like"/>
</dbReference>
<dbReference type="Proteomes" id="UP000242951">
    <property type="component" value="Unassembled WGS sequence"/>
</dbReference>
<organism evidence="4 5">
    <name type="scientific">Candidatus Burkholderia pumila</name>
    <dbReference type="NCBI Taxonomy" id="1090375"/>
    <lineage>
        <taxon>Bacteria</taxon>
        <taxon>Pseudomonadati</taxon>
        <taxon>Pseudomonadota</taxon>
        <taxon>Betaproteobacteria</taxon>
        <taxon>Burkholderiales</taxon>
        <taxon>Burkholderiaceae</taxon>
        <taxon>Burkholderia</taxon>
    </lineage>
</organism>
<dbReference type="PANTHER" id="PTHR11365">
    <property type="entry name" value="5-OXOPROLINASE RELATED"/>
    <property type="match status" value="1"/>
</dbReference>
<dbReference type="GO" id="GO:0047423">
    <property type="term" value="F:N-methylhydantoinase (ATP-hydrolyzing) activity"/>
    <property type="evidence" value="ECO:0007669"/>
    <property type="project" value="UniProtKB-EC"/>
</dbReference>
<comment type="caution">
    <text evidence="4">The sequence shown here is derived from an EMBL/GenBank/DDBJ whole genome shotgun (WGS) entry which is preliminary data.</text>
</comment>
<accession>A0ABR5HJT9</accession>
<evidence type="ECO:0000259" key="2">
    <source>
        <dbReference type="Pfam" id="PF01968"/>
    </source>
</evidence>
<keyword evidence="4" id="KW-0378">Hydrolase</keyword>
<keyword evidence="5" id="KW-1185">Reference proteome</keyword>
<dbReference type="PANTHER" id="PTHR11365:SF23">
    <property type="entry name" value="HYPOTHETICAL 5-OXOPROLINASE (EUROFUNG)-RELATED"/>
    <property type="match status" value="1"/>
</dbReference>
<dbReference type="EMBL" id="LELG01000382">
    <property type="protein sequence ID" value="KMQ77097.1"/>
    <property type="molecule type" value="Genomic_DNA"/>
</dbReference>
<evidence type="ECO:0000313" key="5">
    <source>
        <dbReference type="Proteomes" id="UP000242951"/>
    </source>
</evidence>
<proteinExistence type="predicted"/>
<evidence type="ECO:0000259" key="3">
    <source>
        <dbReference type="Pfam" id="PF05378"/>
    </source>
</evidence>
<feature type="region of interest" description="Disordered" evidence="1">
    <location>
        <begin position="307"/>
        <end position="335"/>
    </location>
</feature>
<evidence type="ECO:0000313" key="4">
    <source>
        <dbReference type="EMBL" id="KMQ77097.1"/>
    </source>
</evidence>
<feature type="domain" description="Hydantoinase/oxoprolinase N-terminal" evidence="3">
    <location>
        <begin position="8"/>
        <end position="181"/>
    </location>
</feature>
<name>A0ABR5HJT9_9BURK</name>
<dbReference type="InterPro" id="IPR002821">
    <property type="entry name" value="Hydantoinase_A"/>
</dbReference>
<protein>
    <submittedName>
        <fullName evidence="4">N-methylhydantoinase A</fullName>
        <ecNumber evidence="4">3.5.2.14</ecNumber>
    </submittedName>
</protein>
<dbReference type="InterPro" id="IPR008040">
    <property type="entry name" value="Hydant_A_N"/>
</dbReference>
<dbReference type="EC" id="3.5.2.14" evidence="4"/>
<dbReference type="Pfam" id="PF05378">
    <property type="entry name" value="Hydant_A_N"/>
    <property type="match status" value="1"/>
</dbReference>
<sequence length="335" mass="35995">MRIGEWIVGIDVGGMFTDIIAVNQVTNQRRVAKLPSTPDPPAAAMLAEIAQICGDIGIEATDVARLTHGTTVATNALIQHRGAKLALITTAGFRDVLEIGRQVRPHMFDLHRGRPRSCRANGASKCASATADGSVHESLSDGEIPRVVAEVTASGAQACAVCLLFSFRQPEHERHLRDALHAALPDLHVSISSEVHPEFREFERFSTTVINAFVQPVMAAYLGELAKPWPRCPRRCLGINQSSGGLMSVNRAVALPVCTALSGPAAGIVGAVRSMRASGDGNFITLDMGGTSADICLIRDFESEATGNRRSRRLSGSPSRARYQRRRRLDRLAGS</sequence>
<dbReference type="Pfam" id="PF01968">
    <property type="entry name" value="Hydantoinase_A"/>
    <property type="match status" value="1"/>
</dbReference>